<dbReference type="Proteomes" id="UP001301797">
    <property type="component" value="Chromosome"/>
</dbReference>
<dbReference type="PRINTS" id="PR00260">
    <property type="entry name" value="CHEMTRNSDUCR"/>
</dbReference>
<dbReference type="GO" id="GO:0007165">
    <property type="term" value="P:signal transduction"/>
    <property type="evidence" value="ECO:0007669"/>
    <property type="project" value="UniProtKB-KW"/>
</dbReference>
<dbReference type="Pfam" id="PF00015">
    <property type="entry name" value="MCPsignal"/>
    <property type="match status" value="1"/>
</dbReference>
<feature type="coiled-coil region" evidence="4">
    <location>
        <begin position="142"/>
        <end position="169"/>
    </location>
</feature>
<evidence type="ECO:0000256" key="2">
    <source>
        <dbReference type="ARBA" id="ARBA00029447"/>
    </source>
</evidence>
<proteinExistence type="inferred from homology"/>
<dbReference type="PANTHER" id="PTHR32089">
    <property type="entry name" value="METHYL-ACCEPTING CHEMOTAXIS PROTEIN MCPB"/>
    <property type="match status" value="1"/>
</dbReference>
<organism evidence="6 7">
    <name type="scientific">Methanochimaera problematica</name>
    <dbReference type="NCBI Taxonomy" id="2609417"/>
    <lineage>
        <taxon>Archaea</taxon>
        <taxon>Methanobacteriati</taxon>
        <taxon>Methanobacteriota</taxon>
        <taxon>Stenosarchaea group</taxon>
        <taxon>Methanomicrobia</taxon>
        <taxon>Methanomicrobiales</taxon>
        <taxon>Methanomicrobiaceae</taxon>
        <taxon>Methanochimaera</taxon>
    </lineage>
</organism>
<dbReference type="RefSeq" id="WP_317136700.1">
    <property type="nucleotide sequence ID" value="NZ_CP043875.1"/>
</dbReference>
<accession>A0AA97I5A0</accession>
<dbReference type="InterPro" id="IPR003660">
    <property type="entry name" value="HAMP_dom"/>
</dbReference>
<comment type="similarity">
    <text evidence="2">Belongs to the methyl-accepting chemotaxis (MCP) protein family.</text>
</comment>
<evidence type="ECO:0000313" key="6">
    <source>
        <dbReference type="EMBL" id="WOF17236.1"/>
    </source>
</evidence>
<protein>
    <submittedName>
        <fullName evidence="6">Methyl-accepting chemotaxis protein</fullName>
    </submittedName>
</protein>
<dbReference type="GeneID" id="85230783"/>
<keyword evidence="7" id="KW-1185">Reference proteome</keyword>
<dbReference type="SMART" id="SM00283">
    <property type="entry name" value="MA"/>
    <property type="match status" value="1"/>
</dbReference>
<dbReference type="CDD" id="cd11386">
    <property type="entry name" value="MCP_signal"/>
    <property type="match status" value="1"/>
</dbReference>
<dbReference type="PANTHER" id="PTHR32089:SF112">
    <property type="entry name" value="LYSOZYME-LIKE PROTEIN-RELATED"/>
    <property type="match status" value="1"/>
</dbReference>
<dbReference type="GO" id="GO:0004888">
    <property type="term" value="F:transmembrane signaling receptor activity"/>
    <property type="evidence" value="ECO:0007669"/>
    <property type="project" value="InterPro"/>
</dbReference>
<keyword evidence="4" id="KW-0175">Coiled coil</keyword>
<keyword evidence="1 3" id="KW-0807">Transducer</keyword>
<dbReference type="PROSITE" id="PS50111">
    <property type="entry name" value="CHEMOTAXIS_TRANSDUC_2"/>
    <property type="match status" value="1"/>
</dbReference>
<reference evidence="6 7" key="1">
    <citation type="submission" date="2019-09" db="EMBL/GenBank/DDBJ databases">
        <title>The complete genome of Methanoplanus sp. FWC-SCC4.</title>
        <authorList>
            <person name="Chen S.-C."/>
            <person name="Zhou Y.-Z."/>
            <person name="Lai M.-C."/>
        </authorList>
    </citation>
    <scope>NUCLEOTIDE SEQUENCE [LARGE SCALE GENOMIC DNA]</scope>
    <source>
        <strain evidence="6 7">FWC-SCC4</strain>
    </source>
</reference>
<evidence type="ECO:0000256" key="1">
    <source>
        <dbReference type="ARBA" id="ARBA00023224"/>
    </source>
</evidence>
<dbReference type="Pfam" id="PF18947">
    <property type="entry name" value="HAMP_2"/>
    <property type="match status" value="3"/>
</dbReference>
<gene>
    <name evidence="6" type="ORF">F1737_11395</name>
</gene>
<evidence type="ECO:0000313" key="7">
    <source>
        <dbReference type="Proteomes" id="UP001301797"/>
    </source>
</evidence>
<dbReference type="InterPro" id="IPR004090">
    <property type="entry name" value="Chemotax_Me-accpt_rcpt"/>
</dbReference>
<dbReference type="InterPro" id="IPR004089">
    <property type="entry name" value="MCPsignal_dom"/>
</dbReference>
<dbReference type="Gene3D" id="1.20.120.1530">
    <property type="match status" value="2"/>
</dbReference>
<feature type="domain" description="Methyl-accepting transducer" evidence="5">
    <location>
        <begin position="363"/>
        <end position="599"/>
    </location>
</feature>
<dbReference type="EMBL" id="CP043875">
    <property type="protein sequence ID" value="WOF17236.1"/>
    <property type="molecule type" value="Genomic_DNA"/>
</dbReference>
<evidence type="ECO:0000256" key="4">
    <source>
        <dbReference type="SAM" id="Coils"/>
    </source>
</evidence>
<dbReference type="KEGG" id="mefw:F1737_11395"/>
<dbReference type="Gene3D" id="1.10.287.950">
    <property type="entry name" value="Methyl-accepting chemotaxis protein"/>
    <property type="match status" value="1"/>
</dbReference>
<sequence length="650" mass="71477">MKSKSDNKFNDNTQDNNEELRIQLKLANDFIKAIAAGENPRSLSQEFHNNNWEIVKNIENCSDTIALVHDSAKQMKKAADEGNFDIRADMSELKGIWTDILKSFNDTFEDVAEPLTSTATFIEKIGRGEIPQKITHERKGYFNTIKNDLNLLIEEINILESDLSGLAKRHKEGDIEARCHPEKLSGVYSKIAQGINDTIDEISNPVFEAFEILDLYSKGDFSQEMRELAGKQIIMTETINGIRKNLIEVINEIGTLVENATSGEINYRADDSAHSGAYKEVIQGVNETMDVLVTPMKEAIRVTSEFADCNYNARFDTKVKVSGKLVIFRDALDNLGDQLKNSVLNVKKAVSKIDMAMEDASKGSDEVTKAVEQVALTSQKTAEISKKLMDKIEDVSRQMADMSAGNEEIAGSSEEVLGAVREATKTGIEAQKIGEQTHSQMESVVEITHNSVSEIEQLNQEMHEITNIVKMITDIANQINLLALNAAIEAARAGEHGRGFAVVAGEVKNLAAEARSATDHIEKVIEKVRMSSEKTTNGIKTANSELNEGVAGVNRTIDALNQIVKEATAATNAVEEITKAIEDQAQIATNVAQDAKEGADLTHDTQGRIEELAALAEESSASSEEIASAMHEVNEMALQLEEDMKVFKIE</sequence>
<dbReference type="SUPFAM" id="SSF58104">
    <property type="entry name" value="Methyl-accepting chemotaxis protein (MCP) signaling domain"/>
    <property type="match status" value="1"/>
</dbReference>
<evidence type="ECO:0000259" key="5">
    <source>
        <dbReference type="PROSITE" id="PS50111"/>
    </source>
</evidence>
<dbReference type="GO" id="GO:0016020">
    <property type="term" value="C:membrane"/>
    <property type="evidence" value="ECO:0007669"/>
    <property type="project" value="InterPro"/>
</dbReference>
<name>A0AA97I5A0_9EURY</name>
<evidence type="ECO:0000256" key="3">
    <source>
        <dbReference type="PROSITE-ProRule" id="PRU00284"/>
    </source>
</evidence>
<dbReference type="AlphaFoldDB" id="A0AA97I5A0"/>
<dbReference type="GO" id="GO:0006935">
    <property type="term" value="P:chemotaxis"/>
    <property type="evidence" value="ECO:0007669"/>
    <property type="project" value="InterPro"/>
</dbReference>